<keyword evidence="3 7" id="KW-0347">Helicase</keyword>
<dbReference type="Gene3D" id="1.10.10.10">
    <property type="entry name" value="Winged helix-like DNA-binding domain superfamily/Winged helix DNA-binding domain"/>
    <property type="match status" value="1"/>
</dbReference>
<dbReference type="SUPFAM" id="SSF52540">
    <property type="entry name" value="P-loop containing nucleoside triphosphate hydrolases"/>
    <property type="match status" value="1"/>
</dbReference>
<dbReference type="Gene3D" id="3.40.50.300">
    <property type="entry name" value="P-loop containing nucleotide triphosphate hydrolases"/>
    <property type="match status" value="2"/>
</dbReference>
<dbReference type="SMART" id="SM00487">
    <property type="entry name" value="DEXDc"/>
    <property type="match status" value="1"/>
</dbReference>
<dbReference type="InterPro" id="IPR011545">
    <property type="entry name" value="DEAD/DEAH_box_helicase_dom"/>
</dbReference>
<feature type="domain" description="Helicase ATP-binding" evidence="5">
    <location>
        <begin position="36"/>
        <end position="202"/>
    </location>
</feature>
<organism evidence="7 8">
    <name type="scientific">Duganella aquatilis</name>
    <dbReference type="NCBI Taxonomy" id="2666082"/>
    <lineage>
        <taxon>Bacteria</taxon>
        <taxon>Pseudomonadati</taxon>
        <taxon>Pseudomonadota</taxon>
        <taxon>Betaproteobacteria</taxon>
        <taxon>Burkholderiales</taxon>
        <taxon>Oxalobacteraceae</taxon>
        <taxon>Telluria group</taxon>
        <taxon>Duganella</taxon>
    </lineage>
</organism>
<dbReference type="PROSITE" id="PS51194">
    <property type="entry name" value="HELICASE_CTER"/>
    <property type="match status" value="1"/>
</dbReference>
<dbReference type="RefSeq" id="WP_154356783.1">
    <property type="nucleotide sequence ID" value="NZ_WKJL01000003.1"/>
</dbReference>
<evidence type="ECO:0000256" key="1">
    <source>
        <dbReference type="ARBA" id="ARBA00022741"/>
    </source>
</evidence>
<dbReference type="SUPFAM" id="SSF46785">
    <property type="entry name" value="Winged helix' DNA-binding domain"/>
    <property type="match status" value="1"/>
</dbReference>
<dbReference type="GO" id="GO:0005524">
    <property type="term" value="F:ATP binding"/>
    <property type="evidence" value="ECO:0007669"/>
    <property type="project" value="UniProtKB-KW"/>
</dbReference>
<dbReference type="Gene3D" id="1.10.3380.20">
    <property type="match status" value="1"/>
</dbReference>
<dbReference type="GO" id="GO:0016787">
    <property type="term" value="F:hydrolase activity"/>
    <property type="evidence" value="ECO:0007669"/>
    <property type="project" value="UniProtKB-KW"/>
</dbReference>
<evidence type="ECO:0000256" key="4">
    <source>
        <dbReference type="ARBA" id="ARBA00022840"/>
    </source>
</evidence>
<dbReference type="InterPro" id="IPR050474">
    <property type="entry name" value="Hel308_SKI2-like"/>
</dbReference>
<dbReference type="InterPro" id="IPR001650">
    <property type="entry name" value="Helicase_C-like"/>
</dbReference>
<keyword evidence="4" id="KW-0067">ATP-binding</keyword>
<dbReference type="SMART" id="SM00490">
    <property type="entry name" value="HELICc"/>
    <property type="match status" value="1"/>
</dbReference>
<comment type="caution">
    <text evidence="7">The sequence shown here is derived from an EMBL/GenBank/DDBJ whole genome shotgun (WGS) entry which is preliminary data.</text>
</comment>
<dbReference type="InterPro" id="IPR014001">
    <property type="entry name" value="Helicase_ATP-bd"/>
</dbReference>
<dbReference type="InterPro" id="IPR036388">
    <property type="entry name" value="WH-like_DNA-bd_sf"/>
</dbReference>
<evidence type="ECO:0000256" key="3">
    <source>
        <dbReference type="ARBA" id="ARBA00022806"/>
    </source>
</evidence>
<dbReference type="PROSITE" id="PS51192">
    <property type="entry name" value="HELICASE_ATP_BIND_1"/>
    <property type="match status" value="1"/>
</dbReference>
<evidence type="ECO:0000259" key="6">
    <source>
        <dbReference type="PROSITE" id="PS51194"/>
    </source>
</evidence>
<sequence>MEIANQTGPGFDDWFLAQLANGDVKQFTKVQQLAVEAGVCDRASLIVCAPTSSGKTLVGELALLAAIRHGGTVLYLVSHKALADQKFVDLERRYGISAKTPIAKVALATGDRDDGETDANVIVATYEKAISLVMTGALPVVELTIIADELQIIGEDKRGPEIEVLCAALRQRSPKQFVALTATVENGEDLAGWLNCRLVHTSHRDVELHQEIWWQNQTFSVKFGQEEGVTTPKPGLPTNTLDAVDYLRESGRGPILVFVETRNDAMRLAADYSARRGRTPEGYRFSEQLDLFSEATEFSARLRASTETNVAFHTADLTPSERSVIEQGLMDNHFDVCFATPTLAAGVNFPFRSVLFDRVRRQYIPPADMPLGSYRNMSGRAGRLGMHEQGYSIIIPRDALELRLANRLVSPQNEMLHSKLASLSVRKIVLQLIACESAKDAASTKEFLENTLFWYQVQDRNPVKLQELTAKIDEAIEWLINADMIQSVADKLSVTKFGKVVAQTGLLPTSAVLFSELLRQNADALDGRFEDFEVALLAAVCCSDEFDTEIGQRYLPNVARDASSDAAYQLLDGTECLNTLNHKRLERNRAHCVYALFLYISGEIERKIGASSGVPSGQVHRFAVEVAWMLNGLRHIAAVPSLGVSQKVMNQLKILTRRVELGVPMELTDLLAIAQKARVPGFGRQRALALRRAGLCEPSKILDAAFDDIERILANSDRARLLLQAIERSESDPYKRAERKHRKFAQPLGLVQLVDDLYAKLGNDYEDPVEQILRLETGWHVQKIDDGVRQGVPDFMLTFGERSLVLECKTTTKRPPLINKEEAFAVLHKAADIANVHKVSLGKPSFDTFSESKACASVEITLLKHSDFVEAMLLLRSGALTAADVFDWLMEPGVSELERLGQIPL</sequence>
<evidence type="ECO:0000313" key="7">
    <source>
        <dbReference type="EMBL" id="MRW83720.1"/>
    </source>
</evidence>
<dbReference type="AlphaFoldDB" id="A0A844D838"/>
<evidence type="ECO:0000313" key="8">
    <source>
        <dbReference type="Proteomes" id="UP000439986"/>
    </source>
</evidence>
<dbReference type="Pfam" id="PF00270">
    <property type="entry name" value="DEAD"/>
    <property type="match status" value="1"/>
</dbReference>
<reference evidence="7 8" key="1">
    <citation type="submission" date="2019-11" db="EMBL/GenBank/DDBJ databases">
        <title>Novel species isolated from a subtropical stream in China.</title>
        <authorList>
            <person name="Lu H."/>
        </authorList>
    </citation>
    <scope>NUCLEOTIDE SEQUENCE [LARGE SCALE GENOMIC DNA]</scope>
    <source>
        <strain evidence="7 8">FT26W</strain>
    </source>
</reference>
<dbReference type="Pfam" id="PF00271">
    <property type="entry name" value="Helicase_C"/>
    <property type="match status" value="1"/>
</dbReference>
<dbReference type="GO" id="GO:0003676">
    <property type="term" value="F:nucleic acid binding"/>
    <property type="evidence" value="ECO:0007669"/>
    <property type="project" value="InterPro"/>
</dbReference>
<dbReference type="EMBL" id="WKJL01000003">
    <property type="protein sequence ID" value="MRW83720.1"/>
    <property type="molecule type" value="Genomic_DNA"/>
</dbReference>
<dbReference type="Proteomes" id="UP000439986">
    <property type="component" value="Unassembled WGS sequence"/>
</dbReference>
<dbReference type="SUPFAM" id="SSF158702">
    <property type="entry name" value="Sec63 N-terminal domain-like"/>
    <property type="match status" value="1"/>
</dbReference>
<protein>
    <submittedName>
        <fullName evidence="7">DEAD/DEAH box helicase</fullName>
    </submittedName>
</protein>
<evidence type="ECO:0000256" key="2">
    <source>
        <dbReference type="ARBA" id="ARBA00022801"/>
    </source>
</evidence>
<keyword evidence="1" id="KW-0547">Nucleotide-binding</keyword>
<accession>A0A844D838</accession>
<dbReference type="InterPro" id="IPR036390">
    <property type="entry name" value="WH_DNA-bd_sf"/>
</dbReference>
<name>A0A844D838_9BURK</name>
<keyword evidence="2" id="KW-0378">Hydrolase</keyword>
<gene>
    <name evidence="7" type="ORF">GJ698_06385</name>
</gene>
<proteinExistence type="predicted"/>
<dbReference type="GO" id="GO:0004386">
    <property type="term" value="F:helicase activity"/>
    <property type="evidence" value="ECO:0007669"/>
    <property type="project" value="UniProtKB-KW"/>
</dbReference>
<dbReference type="PANTHER" id="PTHR47961:SF10">
    <property type="entry name" value="ATP-DEPENDENT DNA HELICASE HEL308"/>
    <property type="match status" value="1"/>
</dbReference>
<evidence type="ECO:0000259" key="5">
    <source>
        <dbReference type="PROSITE" id="PS51192"/>
    </source>
</evidence>
<keyword evidence="8" id="KW-1185">Reference proteome</keyword>
<dbReference type="InterPro" id="IPR027417">
    <property type="entry name" value="P-loop_NTPase"/>
</dbReference>
<feature type="domain" description="Helicase C-terminal" evidence="6">
    <location>
        <begin position="239"/>
        <end position="431"/>
    </location>
</feature>
<dbReference type="PANTHER" id="PTHR47961">
    <property type="entry name" value="DNA POLYMERASE THETA, PUTATIVE (AFU_ORTHOLOGUE AFUA_1G05260)-RELATED"/>
    <property type="match status" value="1"/>
</dbReference>